<keyword evidence="1" id="KW-0808">Transferase</keyword>
<feature type="transmembrane region" description="Helical" evidence="4">
    <location>
        <begin position="380"/>
        <end position="400"/>
    </location>
</feature>
<keyword evidence="3" id="KW-0902">Two-component regulatory system</keyword>
<dbReference type="InterPro" id="IPR011990">
    <property type="entry name" value="TPR-like_helical_dom_sf"/>
</dbReference>
<dbReference type="Pfam" id="PF07730">
    <property type="entry name" value="HisKA_3"/>
    <property type="match status" value="1"/>
</dbReference>
<proteinExistence type="predicted"/>
<dbReference type="SMART" id="SM00028">
    <property type="entry name" value="TPR"/>
    <property type="match status" value="4"/>
</dbReference>
<name>A0A328BF46_9BACT</name>
<keyword evidence="8" id="KW-1185">Reference proteome</keyword>
<evidence type="ECO:0000256" key="4">
    <source>
        <dbReference type="SAM" id="Phobius"/>
    </source>
</evidence>
<dbReference type="PANTHER" id="PTHR24421">
    <property type="entry name" value="NITRATE/NITRITE SENSOR PROTEIN NARX-RELATED"/>
    <property type="match status" value="1"/>
</dbReference>
<dbReference type="GO" id="GO:0046983">
    <property type="term" value="F:protein dimerization activity"/>
    <property type="evidence" value="ECO:0007669"/>
    <property type="project" value="InterPro"/>
</dbReference>
<sequence length="608" mass="66939">MRYLLLTGFGLWPATLLAQSDDAGRMPAAPLRLDSQQAWLRRPALPDTTRVKLLFTISKTYLQTDLDSARTYAARAAALARRTGFRWGLVRALNNLGAAYYYQSDLPGAQRTFEAELRAARRPADQLYVGHAYLGLGNVASDLEDIAQSRRYYEQARKAYAACRPRNVRGELLVLHNLANSYLPDSEEAGPPKPEDLLRARRLAIQGLRLLNRPDSPLGTHLRLLLGTVQQLLGRPDSAAANWQHVLRVSRTHPDLQVQSEAWLHLAELARAQGRLPLALARTEQATDLMRQVGELEVLSKALNIKAQLMAALRLPGAYDTLRTYTVLRDTLLRQASLAAVASAQARFAVAEQRTRVRQLEQQRRIAELEQQQRTVRSRLLLGGLGAGLLLLAGGAFWAYRRRQQRREAALRRQLAADLHDDVGGLLSRIALQTDLMQEGLGAPELRQTQLAEVADNSRLAVRQLNDVVWSLDAQNDSVPNLLDRLRDYAHEVLVPTGRDVRFLADEAPGASPELSAPARRGLYLIYKEALHNILKYAPLDATVTVALHRTPDGVQLAVVNSGPPATVTRGSGHGLRNMRERAAALGGTAATGPEPGGGFGVRVQVPG</sequence>
<dbReference type="Proteomes" id="UP000248553">
    <property type="component" value="Unassembled WGS sequence"/>
</dbReference>
<dbReference type="SUPFAM" id="SSF55874">
    <property type="entry name" value="ATPase domain of HSP90 chaperone/DNA topoisomerase II/histidine kinase"/>
    <property type="match status" value="1"/>
</dbReference>
<dbReference type="InterPro" id="IPR003594">
    <property type="entry name" value="HATPase_dom"/>
</dbReference>
<gene>
    <name evidence="7" type="ORF">DLM85_13285</name>
</gene>
<evidence type="ECO:0000313" key="8">
    <source>
        <dbReference type="Proteomes" id="UP000248553"/>
    </source>
</evidence>
<accession>A0A328BF46</accession>
<keyword evidence="2" id="KW-0418">Kinase</keyword>
<dbReference type="EMBL" id="QHKM01000004">
    <property type="protein sequence ID" value="RAK65693.1"/>
    <property type="molecule type" value="Genomic_DNA"/>
</dbReference>
<dbReference type="GO" id="GO:0016020">
    <property type="term" value="C:membrane"/>
    <property type="evidence" value="ECO:0007669"/>
    <property type="project" value="InterPro"/>
</dbReference>
<comment type="caution">
    <text evidence="7">The sequence shown here is derived from an EMBL/GenBank/DDBJ whole genome shotgun (WGS) entry which is preliminary data.</text>
</comment>
<dbReference type="Gene3D" id="1.25.40.10">
    <property type="entry name" value="Tetratricopeptide repeat domain"/>
    <property type="match status" value="2"/>
</dbReference>
<evidence type="ECO:0000256" key="3">
    <source>
        <dbReference type="ARBA" id="ARBA00023012"/>
    </source>
</evidence>
<evidence type="ECO:0000313" key="7">
    <source>
        <dbReference type="EMBL" id="RAK65693.1"/>
    </source>
</evidence>
<dbReference type="RefSeq" id="WP_111478605.1">
    <property type="nucleotide sequence ID" value="NZ_QHKM01000004.1"/>
</dbReference>
<evidence type="ECO:0000256" key="2">
    <source>
        <dbReference type="ARBA" id="ARBA00022777"/>
    </source>
</evidence>
<dbReference type="InterPro" id="IPR036890">
    <property type="entry name" value="HATPase_C_sf"/>
</dbReference>
<keyword evidence="4" id="KW-0812">Transmembrane</keyword>
<dbReference type="Gene3D" id="1.20.5.1930">
    <property type="match status" value="1"/>
</dbReference>
<dbReference type="InterPro" id="IPR011712">
    <property type="entry name" value="Sig_transdc_His_kin_sub3_dim/P"/>
</dbReference>
<keyword evidence="4" id="KW-0472">Membrane</keyword>
<dbReference type="OrthoDB" id="1523646at2"/>
<dbReference type="InterPro" id="IPR019734">
    <property type="entry name" value="TPR_rpt"/>
</dbReference>
<dbReference type="InterPro" id="IPR050482">
    <property type="entry name" value="Sensor_HK_TwoCompSys"/>
</dbReference>
<dbReference type="SUPFAM" id="SSF48452">
    <property type="entry name" value="TPR-like"/>
    <property type="match status" value="2"/>
</dbReference>
<dbReference type="CDD" id="cd16917">
    <property type="entry name" value="HATPase_UhpB-NarQ-NarX-like"/>
    <property type="match status" value="1"/>
</dbReference>
<dbReference type="Pfam" id="PF02518">
    <property type="entry name" value="HATPase_c"/>
    <property type="match status" value="1"/>
</dbReference>
<feature type="domain" description="Signal transduction histidine kinase subgroup 3 dimerisation and phosphoacceptor" evidence="6">
    <location>
        <begin position="412"/>
        <end position="473"/>
    </location>
</feature>
<evidence type="ECO:0000259" key="5">
    <source>
        <dbReference type="Pfam" id="PF02518"/>
    </source>
</evidence>
<evidence type="ECO:0000259" key="6">
    <source>
        <dbReference type="Pfam" id="PF07730"/>
    </source>
</evidence>
<feature type="domain" description="Histidine kinase/HSP90-like ATPase" evidence="5">
    <location>
        <begin position="521"/>
        <end position="607"/>
    </location>
</feature>
<evidence type="ECO:0000256" key="1">
    <source>
        <dbReference type="ARBA" id="ARBA00022679"/>
    </source>
</evidence>
<dbReference type="Gene3D" id="3.30.565.10">
    <property type="entry name" value="Histidine kinase-like ATPase, C-terminal domain"/>
    <property type="match status" value="1"/>
</dbReference>
<dbReference type="GO" id="GO:0000155">
    <property type="term" value="F:phosphorelay sensor kinase activity"/>
    <property type="evidence" value="ECO:0007669"/>
    <property type="project" value="InterPro"/>
</dbReference>
<organism evidence="7 8">
    <name type="scientific">Hymenobacter edaphi</name>
    <dbReference type="NCBI Taxonomy" id="2211146"/>
    <lineage>
        <taxon>Bacteria</taxon>
        <taxon>Pseudomonadati</taxon>
        <taxon>Bacteroidota</taxon>
        <taxon>Cytophagia</taxon>
        <taxon>Cytophagales</taxon>
        <taxon>Hymenobacteraceae</taxon>
        <taxon>Hymenobacter</taxon>
    </lineage>
</organism>
<reference evidence="8" key="1">
    <citation type="submission" date="2018-05" db="EMBL/GenBank/DDBJ databases">
        <authorList>
            <person name="Nie L."/>
        </authorList>
    </citation>
    <scope>NUCLEOTIDE SEQUENCE [LARGE SCALE GENOMIC DNA]</scope>
    <source>
        <strain evidence="8">NL</strain>
    </source>
</reference>
<dbReference type="AlphaFoldDB" id="A0A328BF46"/>
<keyword evidence="4" id="KW-1133">Transmembrane helix</keyword>
<protein>
    <submittedName>
        <fullName evidence="7">Uncharacterized protein</fullName>
    </submittedName>
</protein>